<dbReference type="Proteomes" id="UP001501676">
    <property type="component" value="Unassembled WGS sequence"/>
</dbReference>
<dbReference type="InterPro" id="IPR041492">
    <property type="entry name" value="HAD_2"/>
</dbReference>
<dbReference type="Gene3D" id="3.40.50.1000">
    <property type="entry name" value="HAD superfamily/HAD-like"/>
    <property type="match status" value="1"/>
</dbReference>
<accession>A0ABP6SV53</accession>
<name>A0ABP6SV53_9ACTN</name>
<evidence type="ECO:0000256" key="1">
    <source>
        <dbReference type="SAM" id="MobiDB-lite"/>
    </source>
</evidence>
<reference evidence="3" key="1">
    <citation type="journal article" date="2019" name="Int. J. Syst. Evol. Microbiol.">
        <title>The Global Catalogue of Microorganisms (GCM) 10K type strain sequencing project: providing services to taxonomists for standard genome sequencing and annotation.</title>
        <authorList>
            <consortium name="The Broad Institute Genomics Platform"/>
            <consortium name="The Broad Institute Genome Sequencing Center for Infectious Disease"/>
            <person name="Wu L."/>
            <person name="Ma J."/>
        </authorList>
    </citation>
    <scope>NUCLEOTIDE SEQUENCE [LARGE SCALE GENOMIC DNA]</scope>
    <source>
        <strain evidence="3">JCM 9458</strain>
    </source>
</reference>
<dbReference type="InterPro" id="IPR050155">
    <property type="entry name" value="HAD-like_hydrolase_sf"/>
</dbReference>
<dbReference type="SUPFAM" id="SSF56784">
    <property type="entry name" value="HAD-like"/>
    <property type="match status" value="1"/>
</dbReference>
<dbReference type="PANTHER" id="PTHR43434">
    <property type="entry name" value="PHOSPHOGLYCOLATE PHOSPHATASE"/>
    <property type="match status" value="1"/>
</dbReference>
<comment type="caution">
    <text evidence="2">The sequence shown here is derived from an EMBL/GenBank/DDBJ whole genome shotgun (WGS) entry which is preliminary data.</text>
</comment>
<keyword evidence="2" id="KW-0378">Hydrolase</keyword>
<protein>
    <submittedName>
        <fullName evidence="2">HAD family hydrolase</fullName>
    </submittedName>
</protein>
<dbReference type="InterPro" id="IPR036412">
    <property type="entry name" value="HAD-like_sf"/>
</dbReference>
<proteinExistence type="predicted"/>
<dbReference type="Gene3D" id="1.10.150.240">
    <property type="entry name" value="Putative phosphatase, domain 2"/>
    <property type="match status" value="1"/>
</dbReference>
<sequence length="256" mass="27711">MIALALAHDTLEAVDEHPTDDSDQSQWPDTDPKQLDVLLSEPRRILLSFDGPVCDLFPGRSAPTVVDDLRLLVTNLGMTLPNAFDRVTDPHEYFRWAASSRHPDLPHLVDQMLTAAELRAAVTAEPTPGVIDFLHACQTSGRTVAIISTRTSGEAVKSLLARFGLTRLVSDIAGRHHPTAGSSEPVKTPVWRLLRTLNTEATHAVLIGGSDTDIRAAHFAGIRSIGYAPNPDKKKLLAGARPTMIVAAMEVLTGRP</sequence>
<dbReference type="RefSeq" id="WP_345727756.1">
    <property type="nucleotide sequence ID" value="NZ_BAAAYN010000012.1"/>
</dbReference>
<dbReference type="InterPro" id="IPR023198">
    <property type="entry name" value="PGP-like_dom2"/>
</dbReference>
<evidence type="ECO:0000313" key="2">
    <source>
        <dbReference type="EMBL" id="GAA3385695.1"/>
    </source>
</evidence>
<dbReference type="Pfam" id="PF13419">
    <property type="entry name" value="HAD_2"/>
    <property type="match status" value="1"/>
</dbReference>
<feature type="region of interest" description="Disordered" evidence="1">
    <location>
        <begin position="13"/>
        <end position="32"/>
    </location>
</feature>
<dbReference type="InterPro" id="IPR023214">
    <property type="entry name" value="HAD_sf"/>
</dbReference>
<dbReference type="EMBL" id="BAAAYN010000012">
    <property type="protein sequence ID" value="GAA3385695.1"/>
    <property type="molecule type" value="Genomic_DNA"/>
</dbReference>
<dbReference type="PANTHER" id="PTHR43434:SF1">
    <property type="entry name" value="PHOSPHOGLYCOLATE PHOSPHATASE"/>
    <property type="match status" value="1"/>
</dbReference>
<keyword evidence="3" id="KW-1185">Reference proteome</keyword>
<dbReference type="CDD" id="cd01427">
    <property type="entry name" value="HAD_like"/>
    <property type="match status" value="1"/>
</dbReference>
<organism evidence="2 3">
    <name type="scientific">Cryptosporangium minutisporangium</name>
    <dbReference type="NCBI Taxonomy" id="113569"/>
    <lineage>
        <taxon>Bacteria</taxon>
        <taxon>Bacillati</taxon>
        <taxon>Actinomycetota</taxon>
        <taxon>Actinomycetes</taxon>
        <taxon>Cryptosporangiales</taxon>
        <taxon>Cryptosporangiaceae</taxon>
        <taxon>Cryptosporangium</taxon>
    </lineage>
</organism>
<gene>
    <name evidence="2" type="ORF">GCM10020369_20220</name>
</gene>
<evidence type="ECO:0000313" key="3">
    <source>
        <dbReference type="Proteomes" id="UP001501676"/>
    </source>
</evidence>
<dbReference type="GO" id="GO:0016787">
    <property type="term" value="F:hydrolase activity"/>
    <property type="evidence" value="ECO:0007669"/>
    <property type="project" value="UniProtKB-KW"/>
</dbReference>